<name>A0A1H3D8Y5_9RHOB</name>
<dbReference type="Proteomes" id="UP000198539">
    <property type="component" value="Unassembled WGS sequence"/>
</dbReference>
<keyword evidence="3" id="KW-1185">Reference proteome</keyword>
<protein>
    <submittedName>
        <fullName evidence="2">Uncharacterized protein</fullName>
    </submittedName>
</protein>
<dbReference type="EMBL" id="FNOM01000012">
    <property type="protein sequence ID" value="SDX62827.1"/>
    <property type="molecule type" value="Genomic_DNA"/>
</dbReference>
<evidence type="ECO:0000256" key="1">
    <source>
        <dbReference type="SAM" id="MobiDB-lite"/>
    </source>
</evidence>
<accession>A0A1H3D8Y5</accession>
<feature type="region of interest" description="Disordered" evidence="1">
    <location>
        <begin position="194"/>
        <end position="225"/>
    </location>
</feature>
<proteinExistence type="predicted"/>
<reference evidence="2 3" key="1">
    <citation type="submission" date="2016-10" db="EMBL/GenBank/DDBJ databases">
        <authorList>
            <person name="de Groot N.N."/>
        </authorList>
    </citation>
    <scope>NUCLEOTIDE SEQUENCE [LARGE SCALE GENOMIC DNA]</scope>
    <source>
        <strain evidence="2 3">CGMCC 1.8894</strain>
    </source>
</reference>
<evidence type="ECO:0000313" key="3">
    <source>
        <dbReference type="Proteomes" id="UP000198539"/>
    </source>
</evidence>
<gene>
    <name evidence="2" type="ORF">SAMN04488238_11238</name>
</gene>
<dbReference type="AlphaFoldDB" id="A0A1H3D8Y5"/>
<organism evidence="2 3">
    <name type="scientific">Roseicitreum antarcticum</name>
    <dbReference type="NCBI Taxonomy" id="564137"/>
    <lineage>
        <taxon>Bacteria</taxon>
        <taxon>Pseudomonadati</taxon>
        <taxon>Pseudomonadota</taxon>
        <taxon>Alphaproteobacteria</taxon>
        <taxon>Rhodobacterales</taxon>
        <taxon>Paracoccaceae</taxon>
        <taxon>Roseicitreum</taxon>
    </lineage>
</organism>
<evidence type="ECO:0000313" key="2">
    <source>
        <dbReference type="EMBL" id="SDX62827.1"/>
    </source>
</evidence>
<sequence>MGGPPGGGVVCGAGGRCGPRCRQALVRWRGGRAEAPGRAPLSEGQIGLIFRRGNGMRARFAGGTRTVVSGLAVPHGWISGSGDCRGISFRLLAILVDSWPYLRCIAQGAGQFFRVTVWWWAVSTWPVRADAVGKGGAARFWFGQVWAARGVGQAVLGRRCLAVGGAACQAGALSCPQRQSPAREASMPCSFASHRRARPGRGRVPVARRSATTSGGQGVPVTGSR</sequence>